<reference evidence="3" key="1">
    <citation type="submission" date="2023-06" db="EMBL/GenBank/DDBJ databases">
        <authorList>
            <person name="Kurt Z."/>
        </authorList>
    </citation>
    <scope>NUCLEOTIDE SEQUENCE</scope>
</reference>
<name>A0AA86UX14_9EUKA</name>
<feature type="region of interest" description="Disordered" evidence="2">
    <location>
        <begin position="102"/>
        <end position="131"/>
    </location>
</feature>
<organism evidence="3">
    <name type="scientific">Hexamita inflata</name>
    <dbReference type="NCBI Taxonomy" id="28002"/>
    <lineage>
        <taxon>Eukaryota</taxon>
        <taxon>Metamonada</taxon>
        <taxon>Diplomonadida</taxon>
        <taxon>Hexamitidae</taxon>
        <taxon>Hexamitinae</taxon>
        <taxon>Hexamita</taxon>
    </lineage>
</organism>
<protein>
    <submittedName>
        <fullName evidence="4">Hypothetical_protein</fullName>
    </submittedName>
</protein>
<evidence type="ECO:0000256" key="1">
    <source>
        <dbReference type="SAM" id="Coils"/>
    </source>
</evidence>
<comment type="caution">
    <text evidence="3">The sequence shown here is derived from an EMBL/GenBank/DDBJ whole genome shotgun (WGS) entry which is preliminary data.</text>
</comment>
<dbReference type="EMBL" id="CATOUU010001031">
    <property type="protein sequence ID" value="CAI9968142.1"/>
    <property type="molecule type" value="Genomic_DNA"/>
</dbReference>
<keyword evidence="1" id="KW-0175">Coiled coil</keyword>
<reference evidence="4 5" key="2">
    <citation type="submission" date="2024-07" db="EMBL/GenBank/DDBJ databases">
        <authorList>
            <person name="Akdeniz Z."/>
        </authorList>
    </citation>
    <scope>NUCLEOTIDE SEQUENCE [LARGE SCALE GENOMIC DNA]</scope>
</reference>
<accession>A0AA86UX14</accession>
<sequence length="1495" mass="173974">MPLSSSEGQLSDITHAIDPIRQNFNTILVTMKSQIQSGLNQQLDSQYQAERDLFLDQQIKQLQINRDQAQKISLNEQQVLQNEQQLQQINAKVECIDPSQNCPRQDSLTKEQHKKQTAHEQKLNNQKKQKTQTKQCAETDSVLKQRALAYRQILKEEGFIIDAKTDEEIFQFVFEIPKAEKTRLKFWVRVGQICGAKDNKALCNDFILYYKKIVKGQTSLDSNLKQAENNSLVESIRYDKTIENQQNALQTTEQNNLDNNTLQNYRGANKQVIQQDEVINSYSTCKTSMVECDLQNNATKINRKEQIMVYEQNPSEQLTQAFQLILKEAGYTINGDDQLGIWKAVKSLSAQQRNQLKLWDRVVQICKLRDNKVAQQFFKQQCRKLQTLQNETNYHSQQELDKQNSEDIDVAQDLAQLNQDQVCYQDKPNEVESNQCQEEIQSITRESQVQLPDTQIILAQPESTENLIQAELQEQEVKAYESQQVKENEFEPEIYIQTGILEQQARDLKYQIQVVSAQFQDEQHKLKLAHEIVKQLTAQSNNIISQSTPKEIIENIGVQMKNNDFLPLIFEQPEQQHSDRKELLEQEIQHLQKQLELASKKIRNEQYKLKLVNETITNLICQNQLNTSEQNKLETHVLRTQQESYQKGIQESCSQSQQILANDSHLSIQNQKPNIETSYNQLESVQLDQQDSNMHSNNLPHTISSQSDQLTSNNVQQSGFSLIQLAHQEDVLNESGQQVSAKQQSKQYSSQQLLLRLAVKQTLKEAGYEVESLSEKEICKTVHKLTSKEKRQLRFWDRVAQLCCRSKQQIVHFYRQTYKSSVYKNKPNQRVRVDNQEQLVCQQSDIQNNQKVNTTQKDGQVIIRKKRVRASQIGPQLMSFALRQVLAEISYQVETASDKEICLHIDQMTKSQKLLNNFWNRVSILCQQVKIKVQGYYYRTYKQNVLCDEIGVNELQQNQDSYQSKNILINTLLKDNNVSIFDIQKYVSQFNQKQIITNIQSQNEEIEISEKLISAFKQLLSEKGLVTKNASKNKILNAVQKMTQEEKKQLNFWNRAAEICQVDLEKLQIFYIEHFTSRSSKRVQITEMQQKNNLQAEQQIIQDLQQIILIFTLAFKQILKEEGQQMLKPSINEICIQVDQISESQMIKLKFWDRVSELCHQSPFKVESFYYLVYKKCIFTNTYGIQSNLDAQTSQLDSNKVNQLKDISTVEAEVSIQTHSINPLTAQQNTILQNEPQTDLKALLIQRLQEVEQNQAQSDQNSAAMKYMQNTAETQLISYQPNNYSQIHSIIEEAHPQEQQKPVQYTCNQIYNPTHNIQPSVDQLMMNNPINYSNQFACGKYTNSECKLRQQIPLALKKVFGDSGYNVKNATEKELCALVLFMNFRQKTEIDLWNRAAQLCDVEKAELQKFFYYQYRNILYSHGNNNREFNNTMLTNQEITKFVYDKYQIQKEIKETGRKQCYVNSPKFIPVPKIDLQVDAMQISELPLENDCYSV</sequence>
<evidence type="ECO:0000313" key="4">
    <source>
        <dbReference type="EMBL" id="CAL6001985.1"/>
    </source>
</evidence>
<gene>
    <name evidence="4" type="ORF">HINF_LOCUS17706</name>
    <name evidence="3" type="ORF">HINF_LOCUS55787</name>
</gene>
<evidence type="ECO:0000313" key="3">
    <source>
        <dbReference type="EMBL" id="CAI9968142.1"/>
    </source>
</evidence>
<evidence type="ECO:0000313" key="5">
    <source>
        <dbReference type="Proteomes" id="UP001642409"/>
    </source>
</evidence>
<dbReference type="EMBL" id="CAXDID020000044">
    <property type="protein sequence ID" value="CAL6001985.1"/>
    <property type="molecule type" value="Genomic_DNA"/>
</dbReference>
<feature type="coiled-coil region" evidence="1">
    <location>
        <begin position="574"/>
        <end position="608"/>
    </location>
</feature>
<proteinExistence type="predicted"/>
<keyword evidence="5" id="KW-1185">Reference proteome</keyword>
<dbReference type="Proteomes" id="UP001642409">
    <property type="component" value="Unassembled WGS sequence"/>
</dbReference>
<evidence type="ECO:0000256" key="2">
    <source>
        <dbReference type="SAM" id="MobiDB-lite"/>
    </source>
</evidence>